<dbReference type="GO" id="GO:0000324">
    <property type="term" value="C:fungal-type vacuole"/>
    <property type="evidence" value="ECO:0007669"/>
    <property type="project" value="TreeGrafter"/>
</dbReference>
<dbReference type="InterPro" id="IPR029058">
    <property type="entry name" value="AB_hydrolase_fold"/>
</dbReference>
<dbReference type="HOGENOM" id="CLU_008523_10_4_1"/>
<feature type="signal peptide" evidence="6">
    <location>
        <begin position="1"/>
        <end position="20"/>
    </location>
</feature>
<dbReference type="EMBL" id="CCBP010000209">
    <property type="protein sequence ID" value="CDO74722.1"/>
    <property type="molecule type" value="Genomic_DNA"/>
</dbReference>
<organism evidence="7 8">
    <name type="scientific">Pycnoporus cinnabarinus</name>
    <name type="common">Cinnabar-red polypore</name>
    <name type="synonym">Trametes cinnabarina</name>
    <dbReference type="NCBI Taxonomy" id="5643"/>
    <lineage>
        <taxon>Eukaryota</taxon>
        <taxon>Fungi</taxon>
        <taxon>Dikarya</taxon>
        <taxon>Basidiomycota</taxon>
        <taxon>Agaricomycotina</taxon>
        <taxon>Agaricomycetes</taxon>
        <taxon>Polyporales</taxon>
        <taxon>Polyporaceae</taxon>
        <taxon>Trametes</taxon>
    </lineage>
</organism>
<evidence type="ECO:0000256" key="2">
    <source>
        <dbReference type="ARBA" id="ARBA00022645"/>
    </source>
</evidence>
<keyword evidence="2 6" id="KW-0121">Carboxypeptidase</keyword>
<name>A0A060SJP9_PYCCI</name>
<evidence type="ECO:0000256" key="3">
    <source>
        <dbReference type="ARBA" id="ARBA00022670"/>
    </source>
</evidence>
<evidence type="ECO:0000256" key="6">
    <source>
        <dbReference type="RuleBase" id="RU361156"/>
    </source>
</evidence>
<comment type="similarity">
    <text evidence="1 6">Belongs to the peptidase S10 family.</text>
</comment>
<keyword evidence="5" id="KW-0325">Glycoprotein</keyword>
<dbReference type="OrthoDB" id="443318at2759"/>
<dbReference type="PANTHER" id="PTHR11802">
    <property type="entry name" value="SERINE PROTEASE FAMILY S10 SERINE CARBOXYPEPTIDASE"/>
    <property type="match status" value="1"/>
</dbReference>
<evidence type="ECO:0000256" key="1">
    <source>
        <dbReference type="ARBA" id="ARBA00009431"/>
    </source>
</evidence>
<evidence type="ECO:0000313" key="7">
    <source>
        <dbReference type="EMBL" id="CDO74722.1"/>
    </source>
</evidence>
<protein>
    <recommendedName>
        <fullName evidence="6">Carboxypeptidase</fullName>
        <ecNumber evidence="6">3.4.16.-</ecNumber>
    </recommendedName>
</protein>
<dbReference type="Gene3D" id="3.40.50.1820">
    <property type="entry name" value="alpha/beta hydrolase"/>
    <property type="match status" value="1"/>
</dbReference>
<accession>A0A060SJP9</accession>
<dbReference type="Gene3D" id="1.10.287.410">
    <property type="match status" value="1"/>
</dbReference>
<dbReference type="OMA" id="GDWMKPF"/>
<dbReference type="PRINTS" id="PR00724">
    <property type="entry name" value="CRBOXYPTASEC"/>
</dbReference>
<dbReference type="GO" id="GO:0004185">
    <property type="term" value="F:serine-type carboxypeptidase activity"/>
    <property type="evidence" value="ECO:0007669"/>
    <property type="project" value="UniProtKB-UniRule"/>
</dbReference>
<evidence type="ECO:0000256" key="4">
    <source>
        <dbReference type="ARBA" id="ARBA00022801"/>
    </source>
</evidence>
<dbReference type="PANTHER" id="PTHR11802:SF452">
    <property type="entry name" value="CARBOXYPEPTIDASE"/>
    <property type="match status" value="1"/>
</dbReference>
<reference evidence="7" key="1">
    <citation type="submission" date="2014-01" db="EMBL/GenBank/DDBJ databases">
        <title>The genome of the white-rot fungus Pycnoporus cinnabarinus: a basidiomycete model with a versatile arsenal for lignocellulosic biomass breakdown.</title>
        <authorList>
            <person name="Levasseur A."/>
            <person name="Lomascolo A."/>
            <person name="Ruiz-Duenas F.J."/>
            <person name="Uzan E."/>
            <person name="Piumi F."/>
            <person name="Kues U."/>
            <person name="Ram A.F.J."/>
            <person name="Murat C."/>
            <person name="Haon M."/>
            <person name="Benoit I."/>
            <person name="Arfi Y."/>
            <person name="Chevret D."/>
            <person name="Drula E."/>
            <person name="Kwon M.J."/>
            <person name="Gouret P."/>
            <person name="Lesage-Meessen L."/>
            <person name="Lombard V."/>
            <person name="Mariette J."/>
            <person name="Noirot C."/>
            <person name="Park J."/>
            <person name="Patyshakuliyeva A."/>
            <person name="Wieneger R.A.B."/>
            <person name="Wosten H.A.B."/>
            <person name="Martin F."/>
            <person name="Coutinho P.M."/>
            <person name="de Vries R."/>
            <person name="Martinez A.T."/>
            <person name="Klopp C."/>
            <person name="Pontarotti P."/>
            <person name="Henrissat B."/>
            <person name="Record E."/>
        </authorList>
    </citation>
    <scope>NUCLEOTIDE SEQUENCE [LARGE SCALE GENOMIC DNA]</scope>
    <source>
        <strain evidence="7">BRFM137</strain>
    </source>
</reference>
<dbReference type="EC" id="3.4.16.-" evidence="6"/>
<dbReference type="Proteomes" id="UP000029665">
    <property type="component" value="Unassembled WGS sequence"/>
</dbReference>
<keyword evidence="4 6" id="KW-0378">Hydrolase</keyword>
<evidence type="ECO:0000256" key="5">
    <source>
        <dbReference type="ARBA" id="ARBA00023180"/>
    </source>
</evidence>
<dbReference type="GO" id="GO:0006508">
    <property type="term" value="P:proteolysis"/>
    <property type="evidence" value="ECO:0007669"/>
    <property type="project" value="UniProtKB-KW"/>
</dbReference>
<dbReference type="AlphaFoldDB" id="A0A060SJP9"/>
<keyword evidence="6" id="KW-0732">Signal</keyword>
<dbReference type="InterPro" id="IPR018202">
    <property type="entry name" value="Ser_caboxypep_ser_AS"/>
</dbReference>
<evidence type="ECO:0000313" key="8">
    <source>
        <dbReference type="Proteomes" id="UP000029665"/>
    </source>
</evidence>
<dbReference type="SUPFAM" id="SSF53474">
    <property type="entry name" value="alpha/beta-Hydrolases"/>
    <property type="match status" value="1"/>
</dbReference>
<dbReference type="InterPro" id="IPR001563">
    <property type="entry name" value="Peptidase_S10"/>
</dbReference>
<dbReference type="PROSITE" id="PS00131">
    <property type="entry name" value="CARBOXYPEPT_SER_SER"/>
    <property type="match status" value="1"/>
</dbReference>
<dbReference type="Pfam" id="PF00450">
    <property type="entry name" value="Peptidase_S10"/>
    <property type="match status" value="1"/>
</dbReference>
<comment type="caution">
    <text evidence="7">The sequence shown here is derived from an EMBL/GenBank/DDBJ whole genome shotgun (WGS) entry which is preliminary data.</text>
</comment>
<proteinExistence type="inferred from homology"/>
<keyword evidence="3 6" id="KW-0645">Protease</keyword>
<gene>
    <name evidence="7" type="ORF">BN946_scf184593.g4</name>
</gene>
<sequence length="543" mass="60266">MRLSTTSLLPLLAVATAILAVPTNDQVLLNELGTVANEWQHAAKDILREGERRVTKWVDGGREFVQQHGLTYELVSHPAFSEHHLRMTQPSLCDPAVKQVSGYLDIADDKHLFFWFFEARHNPKEAPLVLWLNGGPGCSSTTGLLFELGPCRIAEDGKNVTYHPHSWTESANVIFLDQPVNVGYSYADGDTSVNTTPVAAEDVWAFLELFLTRFPQYAKLPFHIAAESYGGMYAPNIASVVHHKNLGLAKNVPEFAPGLVHINLESIMIGNGITDPLVQMPSVPDAACEGEFPVFDDPEGPQCQALRSKAPTCQRLMKSCYTFDNKFTCVPALLYCNSQLMGPVMQTGRNVYDVRRSCDRSKDGDLCYKELQWIETWMNLPETKRSLGVNPSIDFQSCNMQVNQNFALQGDGARNRAKLLPELVESGIRLLIYAGDADMACNYIGNERWVEQLENKFHEEFAKTSKQPWTTLDKGEVAGWVRSAGGDGFTAGNVTYVQVHAAGHMVPFDQPEASLDLISRWLADVPLTLNVSELAGRMPFGGW</sequence>
<dbReference type="STRING" id="5643.A0A060SJP9"/>
<feature type="chain" id="PRO_5006511951" description="Carboxypeptidase" evidence="6">
    <location>
        <begin position="21"/>
        <end position="543"/>
    </location>
</feature>
<keyword evidence="8" id="KW-1185">Reference proteome</keyword>